<evidence type="ECO:0000313" key="2">
    <source>
        <dbReference type="Proteomes" id="UP000695007"/>
    </source>
</evidence>
<name>A0AAJ6YTZ4_9HYME</name>
<dbReference type="SMART" id="SM00015">
    <property type="entry name" value="IQ"/>
    <property type="match status" value="3"/>
</dbReference>
<accession>A0AAJ6YTZ4</accession>
<reference evidence="3" key="1">
    <citation type="submission" date="2025-08" db="UniProtKB">
        <authorList>
            <consortium name="RefSeq"/>
        </authorList>
    </citation>
    <scope>IDENTIFICATION</scope>
</reference>
<dbReference type="Pfam" id="PF00612">
    <property type="entry name" value="IQ"/>
    <property type="match status" value="3"/>
</dbReference>
<evidence type="ECO:0000313" key="3">
    <source>
        <dbReference type="RefSeq" id="XP_011504358.1"/>
    </source>
</evidence>
<dbReference type="RefSeq" id="XP_011504358.1">
    <property type="nucleotide sequence ID" value="XM_011506056.1"/>
</dbReference>
<dbReference type="Proteomes" id="UP000695007">
    <property type="component" value="Unplaced"/>
</dbReference>
<sequence length="138" mass="15559">MRGPTAGGPRASAEAIVRFGESRMSVEKPLVDVQDANEAAAKIQAGFRGYRVRKRLQEERRAKEQQPEEARDGTTQEPQRRMEVPRSALEDESATKIQASVRGFLVRKRHEAERAAATRIQAGFRGFRTRKILQQNGK</sequence>
<gene>
    <name evidence="3" type="primary">LOC105367363</name>
</gene>
<dbReference type="AlphaFoldDB" id="A0AAJ6YTZ4"/>
<organism evidence="2 3">
    <name type="scientific">Ceratosolen solmsi marchali</name>
    <dbReference type="NCBI Taxonomy" id="326594"/>
    <lineage>
        <taxon>Eukaryota</taxon>
        <taxon>Metazoa</taxon>
        <taxon>Ecdysozoa</taxon>
        <taxon>Arthropoda</taxon>
        <taxon>Hexapoda</taxon>
        <taxon>Insecta</taxon>
        <taxon>Pterygota</taxon>
        <taxon>Neoptera</taxon>
        <taxon>Endopterygota</taxon>
        <taxon>Hymenoptera</taxon>
        <taxon>Apocrita</taxon>
        <taxon>Proctotrupomorpha</taxon>
        <taxon>Chalcidoidea</taxon>
        <taxon>Agaonidae</taxon>
        <taxon>Agaoninae</taxon>
        <taxon>Ceratosolen</taxon>
    </lineage>
</organism>
<dbReference type="PANTHER" id="PTHR10699:SF11">
    <property type="entry name" value="IGLOO, ISOFORM A"/>
    <property type="match status" value="1"/>
</dbReference>
<keyword evidence="2" id="KW-1185">Reference proteome</keyword>
<protein>
    <submittedName>
        <fullName evidence="3">Calmodulin-binding transcription activator 5</fullName>
    </submittedName>
</protein>
<proteinExistence type="predicted"/>
<evidence type="ECO:0000256" key="1">
    <source>
        <dbReference type="SAM" id="MobiDB-lite"/>
    </source>
</evidence>
<dbReference type="SUPFAM" id="SSF52540">
    <property type="entry name" value="P-loop containing nucleoside triphosphate hydrolases"/>
    <property type="match status" value="1"/>
</dbReference>
<dbReference type="KEGG" id="csol:105367363"/>
<dbReference type="Gene3D" id="1.20.5.190">
    <property type="match status" value="2"/>
</dbReference>
<feature type="compositionally biased region" description="Basic and acidic residues" evidence="1">
    <location>
        <begin position="58"/>
        <end position="84"/>
    </location>
</feature>
<dbReference type="FunFam" id="1.20.5.190:FF:000055">
    <property type="entry name" value="Putative microtubule-associated protein futsch"/>
    <property type="match status" value="1"/>
</dbReference>
<dbReference type="PANTHER" id="PTHR10699">
    <property type="entry name" value="NEUROMODULIN"/>
    <property type="match status" value="1"/>
</dbReference>
<dbReference type="GO" id="GO:0005516">
    <property type="term" value="F:calmodulin binding"/>
    <property type="evidence" value="ECO:0007669"/>
    <property type="project" value="TreeGrafter"/>
</dbReference>
<dbReference type="InterPro" id="IPR000048">
    <property type="entry name" value="IQ_motif_EF-hand-BS"/>
</dbReference>
<dbReference type="GeneID" id="105367363"/>
<feature type="region of interest" description="Disordered" evidence="1">
    <location>
        <begin position="58"/>
        <end position="95"/>
    </location>
</feature>
<dbReference type="InterPro" id="IPR027417">
    <property type="entry name" value="P-loop_NTPase"/>
</dbReference>
<dbReference type="PROSITE" id="PS50096">
    <property type="entry name" value="IQ"/>
    <property type="match status" value="3"/>
</dbReference>